<protein>
    <submittedName>
        <fullName evidence="15">Membrane protein</fullName>
    </submittedName>
</protein>
<feature type="transmembrane region" description="Helical" evidence="13">
    <location>
        <begin position="79"/>
        <end position="97"/>
    </location>
</feature>
<evidence type="ECO:0000256" key="6">
    <source>
        <dbReference type="ARBA" id="ARBA00022723"/>
    </source>
</evidence>
<comment type="similarity">
    <text evidence="3">Belongs to the peptidase M50B family.</text>
</comment>
<dbReference type="EMBL" id="JOTN01000003">
    <property type="protein sequence ID" value="KEK20475.1"/>
    <property type="molecule type" value="Genomic_DNA"/>
</dbReference>
<dbReference type="PANTHER" id="PTHR39188:SF3">
    <property type="entry name" value="STAGE IV SPORULATION PROTEIN FB"/>
    <property type="match status" value="1"/>
</dbReference>
<evidence type="ECO:0000256" key="2">
    <source>
        <dbReference type="ARBA" id="ARBA00004141"/>
    </source>
</evidence>
<organism evidence="15 16">
    <name type="scientific">Bacillus manliponensis</name>
    <dbReference type="NCBI Taxonomy" id="574376"/>
    <lineage>
        <taxon>Bacteria</taxon>
        <taxon>Bacillati</taxon>
        <taxon>Bacillota</taxon>
        <taxon>Bacilli</taxon>
        <taxon>Bacillales</taxon>
        <taxon>Bacillaceae</taxon>
        <taxon>Bacillus</taxon>
        <taxon>Bacillus cereus group</taxon>
    </lineage>
</organism>
<comment type="cofactor">
    <cofactor evidence="1">
        <name>Zn(2+)</name>
        <dbReference type="ChEBI" id="CHEBI:29105"/>
    </cofactor>
</comment>
<dbReference type="eggNOG" id="COG1994">
    <property type="taxonomic scope" value="Bacteria"/>
</dbReference>
<evidence type="ECO:0000256" key="5">
    <source>
        <dbReference type="ARBA" id="ARBA00022692"/>
    </source>
</evidence>
<feature type="domain" description="Peptidase M50" evidence="14">
    <location>
        <begin position="56"/>
        <end position="129"/>
    </location>
</feature>
<feature type="transmembrane region" description="Helical" evidence="13">
    <location>
        <begin position="328"/>
        <end position="346"/>
    </location>
</feature>
<evidence type="ECO:0000259" key="14">
    <source>
        <dbReference type="Pfam" id="PF02163"/>
    </source>
</evidence>
<dbReference type="GO" id="GO:0016020">
    <property type="term" value="C:membrane"/>
    <property type="evidence" value="ECO:0007669"/>
    <property type="project" value="UniProtKB-SubCell"/>
</dbReference>
<evidence type="ECO:0000256" key="10">
    <source>
        <dbReference type="ARBA" id="ARBA00023049"/>
    </source>
</evidence>
<evidence type="ECO:0000313" key="16">
    <source>
        <dbReference type="Proteomes" id="UP000027822"/>
    </source>
</evidence>
<comment type="caution">
    <text evidence="15">The sequence shown here is derived from an EMBL/GenBank/DDBJ whole genome shotgun (WGS) entry which is preliminary data.</text>
</comment>
<dbReference type="AlphaFoldDB" id="A0A073K1W9"/>
<keyword evidence="6" id="KW-0479">Metal-binding</keyword>
<evidence type="ECO:0000256" key="9">
    <source>
        <dbReference type="ARBA" id="ARBA00022989"/>
    </source>
</evidence>
<evidence type="ECO:0000256" key="1">
    <source>
        <dbReference type="ARBA" id="ARBA00001947"/>
    </source>
</evidence>
<comment type="subcellular location">
    <subcellularLocation>
        <location evidence="2">Membrane</location>
        <topology evidence="2">Multi-pass membrane protein</topology>
    </subcellularLocation>
</comment>
<accession>A0A073K1W9</accession>
<dbReference type="PANTHER" id="PTHR39188">
    <property type="entry name" value="MEMBRANE-ASSOCIATED ZINC METALLOPROTEASE M50B"/>
    <property type="match status" value="1"/>
</dbReference>
<keyword evidence="16" id="KW-1185">Reference proteome</keyword>
<sequence>MEKNKKGLWGVIAAIGILLFSKFKWVLAIFKLAKFSTVFSMFLSLGAYAMVYGWKFGVALVYLLLIHEMGHLWAAKRKGIPTSPAIFIPFMGALIGMKEMPKNAKDEAFMAYMGPLFGLLSFLPAIPLYMMTGEPFWALVILLGSMINFFNLIPVSPLDGGRIVSVVSTKIWALGLVILLGVAIVQQSMFLGFIFIIGCMEWYRVLKRDRPIEEIGWKIEVAKQYIAKMKEEFQETKAVHRTLHLMHYEMNAFQNKDLSREEQQKKEALEYILPRFMPFDFVPYEDEKEEYLLRMQDALEVSEKKIAEWEVEKDKHERYYNADMKTRIVVFIAYLALLAVLGFIAYEGYSILEQHLPR</sequence>
<dbReference type="Proteomes" id="UP000027822">
    <property type="component" value="Unassembled WGS sequence"/>
</dbReference>
<keyword evidence="12" id="KW-0175">Coiled coil</keyword>
<feature type="transmembrane region" description="Helical" evidence="13">
    <location>
        <begin position="173"/>
        <end position="200"/>
    </location>
</feature>
<feature type="transmembrane region" description="Helical" evidence="13">
    <location>
        <begin position="42"/>
        <end position="67"/>
    </location>
</feature>
<dbReference type="GO" id="GO:0046872">
    <property type="term" value="F:metal ion binding"/>
    <property type="evidence" value="ECO:0007669"/>
    <property type="project" value="UniProtKB-KW"/>
</dbReference>
<name>A0A073K1W9_9BACI</name>
<gene>
    <name evidence="15" type="ORF">BAMA_13720</name>
</gene>
<keyword evidence="8" id="KW-0862">Zinc</keyword>
<feature type="coiled-coil region" evidence="12">
    <location>
        <begin position="292"/>
        <end position="319"/>
    </location>
</feature>
<evidence type="ECO:0000256" key="12">
    <source>
        <dbReference type="SAM" id="Coils"/>
    </source>
</evidence>
<evidence type="ECO:0000256" key="7">
    <source>
        <dbReference type="ARBA" id="ARBA00022801"/>
    </source>
</evidence>
<dbReference type="OrthoDB" id="9781963at2"/>
<dbReference type="STRING" id="574376.BAMA_13720"/>
<evidence type="ECO:0000256" key="3">
    <source>
        <dbReference type="ARBA" id="ARBA00007931"/>
    </source>
</evidence>
<keyword evidence="9 13" id="KW-1133">Transmembrane helix</keyword>
<reference evidence="15 16" key="1">
    <citation type="submission" date="2014-06" db="EMBL/GenBank/DDBJ databases">
        <title>Draft genome sequence of Bacillus manliponensis JCM 15802 (MCCC 1A00708).</title>
        <authorList>
            <person name="Lai Q."/>
            <person name="Liu Y."/>
            <person name="Shao Z."/>
        </authorList>
    </citation>
    <scope>NUCLEOTIDE SEQUENCE [LARGE SCALE GENOMIC DNA]</scope>
    <source>
        <strain evidence="15 16">JCM 15802</strain>
    </source>
</reference>
<evidence type="ECO:0000256" key="4">
    <source>
        <dbReference type="ARBA" id="ARBA00022670"/>
    </source>
</evidence>
<dbReference type="CDD" id="cd06160">
    <property type="entry name" value="S2P-M50_like_2"/>
    <property type="match status" value="1"/>
</dbReference>
<evidence type="ECO:0000256" key="11">
    <source>
        <dbReference type="ARBA" id="ARBA00023136"/>
    </source>
</evidence>
<keyword evidence="7" id="KW-0378">Hydrolase</keyword>
<evidence type="ECO:0000256" key="8">
    <source>
        <dbReference type="ARBA" id="ARBA00022833"/>
    </source>
</evidence>
<feature type="transmembrane region" description="Helical" evidence="13">
    <location>
        <begin position="7"/>
        <end position="30"/>
    </location>
</feature>
<dbReference type="Pfam" id="PF02163">
    <property type="entry name" value="Peptidase_M50"/>
    <property type="match status" value="1"/>
</dbReference>
<proteinExistence type="inferred from homology"/>
<dbReference type="GO" id="GO:0006508">
    <property type="term" value="P:proteolysis"/>
    <property type="evidence" value="ECO:0007669"/>
    <property type="project" value="UniProtKB-KW"/>
</dbReference>
<keyword evidence="10" id="KW-0482">Metalloprotease</keyword>
<dbReference type="GO" id="GO:0008237">
    <property type="term" value="F:metallopeptidase activity"/>
    <property type="evidence" value="ECO:0007669"/>
    <property type="project" value="UniProtKB-KW"/>
</dbReference>
<evidence type="ECO:0000313" key="15">
    <source>
        <dbReference type="EMBL" id="KEK20475.1"/>
    </source>
</evidence>
<dbReference type="RefSeq" id="WP_034636566.1">
    <property type="nucleotide sequence ID" value="NZ_CBCSJC010000004.1"/>
</dbReference>
<keyword evidence="4" id="KW-0645">Protease</keyword>
<keyword evidence="5 13" id="KW-0812">Transmembrane</keyword>
<evidence type="ECO:0000256" key="13">
    <source>
        <dbReference type="SAM" id="Phobius"/>
    </source>
</evidence>
<feature type="transmembrane region" description="Helical" evidence="13">
    <location>
        <begin position="136"/>
        <end position="153"/>
    </location>
</feature>
<keyword evidence="11 13" id="KW-0472">Membrane</keyword>
<dbReference type="InterPro" id="IPR008915">
    <property type="entry name" value="Peptidase_M50"/>
</dbReference>
<feature type="transmembrane region" description="Helical" evidence="13">
    <location>
        <begin position="109"/>
        <end position="129"/>
    </location>
</feature>